<evidence type="ECO:0000256" key="1">
    <source>
        <dbReference type="SAM" id="Phobius"/>
    </source>
</evidence>
<sequence length="157" mass="16732">MHAVVLVIHVVAGSLGLLVGPAAMLAPKRAGRHPLLGRSYQVLTGALCLSAFGLVAYRPSLWWLGVIGALTWAAALAGWWVRRAAFRGWVVWHINLMCSSYISFVTAFLVVNLGLGSPVAWILPTAVGTPLIARATVRALRAPAPRSAQPPREVPTP</sequence>
<feature type="transmembrane region" description="Helical" evidence="1">
    <location>
        <begin position="39"/>
        <end position="56"/>
    </location>
</feature>
<dbReference type="AlphaFoldDB" id="A0A1H6DWK2"/>
<name>A0A1H6DWK2_9ACTN</name>
<protein>
    <recommendedName>
        <fullName evidence="4">DUF2306 domain-containing protein</fullName>
    </recommendedName>
</protein>
<feature type="transmembrane region" description="Helical" evidence="1">
    <location>
        <begin position="119"/>
        <end position="137"/>
    </location>
</feature>
<keyword evidence="1" id="KW-1133">Transmembrane helix</keyword>
<evidence type="ECO:0008006" key="4">
    <source>
        <dbReference type="Google" id="ProtNLM"/>
    </source>
</evidence>
<keyword evidence="1" id="KW-0812">Transmembrane</keyword>
<dbReference type="EMBL" id="FNVU01000020">
    <property type="protein sequence ID" value="SEG89641.1"/>
    <property type="molecule type" value="Genomic_DNA"/>
</dbReference>
<dbReference type="RefSeq" id="WP_103889750.1">
    <property type="nucleotide sequence ID" value="NZ_FNVU01000020.1"/>
</dbReference>
<reference evidence="2 3" key="1">
    <citation type="submission" date="2016-10" db="EMBL/GenBank/DDBJ databases">
        <authorList>
            <person name="de Groot N.N."/>
        </authorList>
    </citation>
    <scope>NUCLEOTIDE SEQUENCE [LARGE SCALE GENOMIC DNA]</scope>
    <source>
        <strain evidence="2 3">CGMCC 4.2023</strain>
    </source>
</reference>
<feature type="transmembrane region" description="Helical" evidence="1">
    <location>
        <begin position="93"/>
        <end position="113"/>
    </location>
</feature>
<evidence type="ECO:0000313" key="2">
    <source>
        <dbReference type="EMBL" id="SEG89641.1"/>
    </source>
</evidence>
<evidence type="ECO:0000313" key="3">
    <source>
        <dbReference type="Proteomes" id="UP000236754"/>
    </source>
</evidence>
<dbReference type="Proteomes" id="UP000236754">
    <property type="component" value="Unassembled WGS sequence"/>
</dbReference>
<proteinExistence type="predicted"/>
<feature type="transmembrane region" description="Helical" evidence="1">
    <location>
        <begin position="62"/>
        <end position="81"/>
    </location>
</feature>
<dbReference type="OrthoDB" id="8232231at2"/>
<accession>A0A1H6DWK2</accession>
<organism evidence="2 3">
    <name type="scientific">Actinacidiphila yanglinensis</name>
    <dbReference type="NCBI Taxonomy" id="310779"/>
    <lineage>
        <taxon>Bacteria</taxon>
        <taxon>Bacillati</taxon>
        <taxon>Actinomycetota</taxon>
        <taxon>Actinomycetes</taxon>
        <taxon>Kitasatosporales</taxon>
        <taxon>Streptomycetaceae</taxon>
        <taxon>Actinacidiphila</taxon>
    </lineage>
</organism>
<feature type="transmembrane region" description="Helical" evidence="1">
    <location>
        <begin position="6"/>
        <end position="27"/>
    </location>
</feature>
<gene>
    <name evidence="2" type="ORF">SAMN05216223_120151</name>
</gene>
<keyword evidence="3" id="KW-1185">Reference proteome</keyword>
<keyword evidence="1" id="KW-0472">Membrane</keyword>